<dbReference type="PANTHER" id="PTHR46797">
    <property type="entry name" value="HTH-TYPE TRANSCRIPTIONAL REGULATOR"/>
    <property type="match status" value="1"/>
</dbReference>
<keyword evidence="1" id="KW-0238">DNA-binding</keyword>
<accession>A0A3R6CAZ8</accession>
<dbReference type="GO" id="GO:0003700">
    <property type="term" value="F:DNA-binding transcription factor activity"/>
    <property type="evidence" value="ECO:0007669"/>
    <property type="project" value="TreeGrafter"/>
</dbReference>
<dbReference type="SUPFAM" id="SSF47413">
    <property type="entry name" value="lambda repressor-like DNA-binding domains"/>
    <property type="match status" value="1"/>
</dbReference>
<dbReference type="Pfam" id="PF01381">
    <property type="entry name" value="HTH_3"/>
    <property type="match status" value="1"/>
</dbReference>
<dbReference type="Gene3D" id="2.60.120.10">
    <property type="entry name" value="Jelly Rolls"/>
    <property type="match status" value="1"/>
</dbReference>
<dbReference type="CDD" id="cd00093">
    <property type="entry name" value="HTH_XRE"/>
    <property type="match status" value="1"/>
</dbReference>
<dbReference type="Pfam" id="PF07883">
    <property type="entry name" value="Cupin_2"/>
    <property type="match status" value="1"/>
</dbReference>
<reference evidence="3 4" key="1">
    <citation type="submission" date="2018-08" db="EMBL/GenBank/DDBJ databases">
        <title>A genome reference for cultivated species of the human gut microbiota.</title>
        <authorList>
            <person name="Zou Y."/>
            <person name="Xue W."/>
            <person name="Luo G."/>
        </authorList>
    </citation>
    <scope>NUCLEOTIDE SEQUENCE [LARGE SCALE GENOMIC DNA]</scope>
    <source>
        <strain evidence="3 4">AM27-11</strain>
    </source>
</reference>
<evidence type="ECO:0000259" key="2">
    <source>
        <dbReference type="PROSITE" id="PS50943"/>
    </source>
</evidence>
<dbReference type="InterPro" id="IPR011051">
    <property type="entry name" value="RmlC_Cupin_sf"/>
</dbReference>
<dbReference type="InterPro" id="IPR013096">
    <property type="entry name" value="Cupin_2"/>
</dbReference>
<dbReference type="Proteomes" id="UP000286271">
    <property type="component" value="Unassembled WGS sequence"/>
</dbReference>
<proteinExistence type="predicted"/>
<dbReference type="EMBL" id="QSKW01000004">
    <property type="protein sequence ID" value="RHE99290.1"/>
    <property type="molecule type" value="Genomic_DNA"/>
</dbReference>
<protein>
    <submittedName>
        <fullName evidence="3">Cupin domain-containing protein</fullName>
    </submittedName>
</protein>
<dbReference type="InterPro" id="IPR050807">
    <property type="entry name" value="TransReg_Diox_bact_type"/>
</dbReference>
<dbReference type="SUPFAM" id="SSF51182">
    <property type="entry name" value="RmlC-like cupins"/>
    <property type="match status" value="1"/>
</dbReference>
<gene>
    <name evidence="3" type="ORF">DW707_03805</name>
</gene>
<dbReference type="InterPro" id="IPR014710">
    <property type="entry name" value="RmlC-like_jellyroll"/>
</dbReference>
<evidence type="ECO:0000313" key="3">
    <source>
        <dbReference type="EMBL" id="RHE99290.1"/>
    </source>
</evidence>
<evidence type="ECO:0000256" key="1">
    <source>
        <dbReference type="ARBA" id="ARBA00023125"/>
    </source>
</evidence>
<dbReference type="Gene3D" id="1.10.260.40">
    <property type="entry name" value="lambda repressor-like DNA-binding domains"/>
    <property type="match status" value="1"/>
</dbReference>
<comment type="caution">
    <text evidence="3">The sequence shown here is derived from an EMBL/GenBank/DDBJ whole genome shotgun (WGS) entry which is preliminary data.</text>
</comment>
<dbReference type="AlphaFoldDB" id="A0A3R6CAZ8"/>
<dbReference type="CDD" id="cd02209">
    <property type="entry name" value="cupin_XRE_C"/>
    <property type="match status" value="1"/>
</dbReference>
<name>A0A3R6CAZ8_9FIRM</name>
<dbReference type="InterPro" id="IPR001387">
    <property type="entry name" value="Cro/C1-type_HTH"/>
</dbReference>
<dbReference type="InterPro" id="IPR010982">
    <property type="entry name" value="Lambda_DNA-bd_dom_sf"/>
</dbReference>
<sequence>MTNQSRRLLYRILKKMQLFFSEIYNKIYRNSIDILFIEYKMFYSLFIISKLFVTIQYFSGLEACGMDIGKRMKELRIQYGLTQQELADRSELTKGFISQLERNQNTPSIGTLLDIIQCLGTTPAEFFTDEEPEQIVFKNEDFFTKVNEDKHNIIEWVVPNAQKDSMEPVRLTLKAGGSSDIMQPHSGEEFGYLIKGTVKIYYGGKSHVLHAGESFYLKADKKHYIENPGSRDAVLIWVSTPPSF</sequence>
<dbReference type="PANTHER" id="PTHR46797:SF2">
    <property type="entry name" value="TRANSCRIPTIONAL REGULATOR"/>
    <property type="match status" value="1"/>
</dbReference>
<organism evidence="3 4">
    <name type="scientific">Roseburia inulinivorans</name>
    <dbReference type="NCBI Taxonomy" id="360807"/>
    <lineage>
        <taxon>Bacteria</taxon>
        <taxon>Bacillati</taxon>
        <taxon>Bacillota</taxon>
        <taxon>Clostridia</taxon>
        <taxon>Lachnospirales</taxon>
        <taxon>Lachnospiraceae</taxon>
        <taxon>Roseburia</taxon>
    </lineage>
</organism>
<dbReference type="SMART" id="SM00530">
    <property type="entry name" value="HTH_XRE"/>
    <property type="match status" value="1"/>
</dbReference>
<feature type="domain" description="HTH cro/C1-type" evidence="2">
    <location>
        <begin position="72"/>
        <end position="126"/>
    </location>
</feature>
<dbReference type="GO" id="GO:0005829">
    <property type="term" value="C:cytosol"/>
    <property type="evidence" value="ECO:0007669"/>
    <property type="project" value="TreeGrafter"/>
</dbReference>
<dbReference type="PROSITE" id="PS50943">
    <property type="entry name" value="HTH_CROC1"/>
    <property type="match status" value="1"/>
</dbReference>
<dbReference type="GO" id="GO:0003677">
    <property type="term" value="F:DNA binding"/>
    <property type="evidence" value="ECO:0007669"/>
    <property type="project" value="UniProtKB-KW"/>
</dbReference>
<evidence type="ECO:0000313" key="4">
    <source>
        <dbReference type="Proteomes" id="UP000286271"/>
    </source>
</evidence>